<dbReference type="Proteomes" id="UP000678393">
    <property type="component" value="Unassembled WGS sequence"/>
</dbReference>
<evidence type="ECO:0000259" key="2">
    <source>
        <dbReference type="Pfam" id="PF07679"/>
    </source>
</evidence>
<dbReference type="EMBL" id="CAJHNH020007846">
    <property type="protein sequence ID" value="CAG5135027.1"/>
    <property type="molecule type" value="Genomic_DNA"/>
</dbReference>
<dbReference type="SUPFAM" id="SSF52058">
    <property type="entry name" value="L domain-like"/>
    <property type="match status" value="1"/>
</dbReference>
<keyword evidence="1" id="KW-0732">Signal</keyword>
<gene>
    <name evidence="3" type="ORF">CUNI_LOCUS20585</name>
</gene>
<dbReference type="AlphaFoldDB" id="A0A8S3ZZF5"/>
<sequence length="408" mass="45609">MCVSRRLLFKTSLLLVDVLIYLPNLTSCRPGGCPGACSCEESDLDQVSLVCTKADILDTVPEMPVEYAKMVVKMIIQNQPRLTSMGQRSLQNYSSLKHLRNKDTSKFDQTSISNYFTVSRSLDRGRSLRQNCIQNFPLRTVQHLDVRELYLQGNPLRCNCSNAWMRNSSRIIDAEEVTCVHTTTEADSVCHLNKHAVKIEDKFAEVTNSTPSLGQKLMTCVQIDSDVIEVLEGSDLNVTCKTCNNQTGVVMWQVTNLHSNWTQMLTASGHVLRLHNVSSTDHFKLVTCTGNNTDRSSTITTRILIPSSPMITSLDFSFKSPVLTISYRITGWPPPELEWIKQTQSLPKSAFILDTEMILNNFGVFTGSRVISPIGLNSDGVYTLTATNREGTTNRTVNVTGVYFVLVY</sequence>
<evidence type="ECO:0000256" key="1">
    <source>
        <dbReference type="SAM" id="SignalP"/>
    </source>
</evidence>
<comment type="caution">
    <text evidence="3">The sequence shown here is derived from an EMBL/GenBank/DDBJ whole genome shotgun (WGS) entry which is preliminary data.</text>
</comment>
<proteinExistence type="predicted"/>
<dbReference type="SUPFAM" id="SSF48726">
    <property type="entry name" value="Immunoglobulin"/>
    <property type="match status" value="2"/>
</dbReference>
<accession>A0A8S3ZZF5</accession>
<dbReference type="InterPro" id="IPR013783">
    <property type="entry name" value="Ig-like_fold"/>
</dbReference>
<reference evidence="3" key="1">
    <citation type="submission" date="2021-04" db="EMBL/GenBank/DDBJ databases">
        <authorList>
            <consortium name="Molecular Ecology Group"/>
        </authorList>
    </citation>
    <scope>NUCLEOTIDE SEQUENCE</scope>
</reference>
<feature type="non-terminal residue" evidence="3">
    <location>
        <position position="408"/>
    </location>
</feature>
<evidence type="ECO:0000313" key="4">
    <source>
        <dbReference type="Proteomes" id="UP000678393"/>
    </source>
</evidence>
<dbReference type="InterPro" id="IPR013098">
    <property type="entry name" value="Ig_I-set"/>
</dbReference>
<dbReference type="Pfam" id="PF07679">
    <property type="entry name" value="I-set"/>
    <property type="match status" value="1"/>
</dbReference>
<feature type="signal peptide" evidence="1">
    <location>
        <begin position="1"/>
        <end position="28"/>
    </location>
</feature>
<feature type="domain" description="Immunoglobulin I-set" evidence="2">
    <location>
        <begin position="325"/>
        <end position="400"/>
    </location>
</feature>
<evidence type="ECO:0000313" key="3">
    <source>
        <dbReference type="EMBL" id="CAG5135027.1"/>
    </source>
</evidence>
<dbReference type="Gene3D" id="3.80.10.10">
    <property type="entry name" value="Ribonuclease Inhibitor"/>
    <property type="match status" value="1"/>
</dbReference>
<keyword evidence="4" id="KW-1185">Reference proteome</keyword>
<dbReference type="Gene3D" id="2.60.40.10">
    <property type="entry name" value="Immunoglobulins"/>
    <property type="match status" value="1"/>
</dbReference>
<protein>
    <recommendedName>
        <fullName evidence="2">Immunoglobulin I-set domain-containing protein</fullName>
    </recommendedName>
</protein>
<feature type="chain" id="PRO_5035747972" description="Immunoglobulin I-set domain-containing protein" evidence="1">
    <location>
        <begin position="29"/>
        <end position="408"/>
    </location>
</feature>
<dbReference type="OrthoDB" id="6287768at2759"/>
<dbReference type="InterPro" id="IPR032675">
    <property type="entry name" value="LRR_dom_sf"/>
</dbReference>
<name>A0A8S3ZZF5_9EUPU</name>
<dbReference type="InterPro" id="IPR036179">
    <property type="entry name" value="Ig-like_dom_sf"/>
</dbReference>
<organism evidence="3 4">
    <name type="scientific">Candidula unifasciata</name>
    <dbReference type="NCBI Taxonomy" id="100452"/>
    <lineage>
        <taxon>Eukaryota</taxon>
        <taxon>Metazoa</taxon>
        <taxon>Spiralia</taxon>
        <taxon>Lophotrochozoa</taxon>
        <taxon>Mollusca</taxon>
        <taxon>Gastropoda</taxon>
        <taxon>Heterobranchia</taxon>
        <taxon>Euthyneura</taxon>
        <taxon>Panpulmonata</taxon>
        <taxon>Eupulmonata</taxon>
        <taxon>Stylommatophora</taxon>
        <taxon>Helicina</taxon>
        <taxon>Helicoidea</taxon>
        <taxon>Geomitridae</taxon>
        <taxon>Candidula</taxon>
    </lineage>
</organism>